<reference evidence="3" key="1">
    <citation type="submission" date="2023-07" db="EMBL/GenBank/DDBJ databases">
        <title>30 novel species of actinomycetes from the DSMZ collection.</title>
        <authorList>
            <person name="Nouioui I."/>
        </authorList>
    </citation>
    <scope>NUCLEOTIDE SEQUENCE [LARGE SCALE GENOMIC DNA]</scope>
    <source>
        <strain evidence="3">DSM 44918</strain>
    </source>
</reference>
<dbReference type="PANTHER" id="PTHR35585">
    <property type="entry name" value="HHE DOMAIN PROTEIN (AFU_ORTHOLOGUE AFUA_4G00730)"/>
    <property type="match status" value="1"/>
</dbReference>
<protein>
    <submittedName>
        <fullName evidence="2">Hemerythrin domain-containing protein</fullName>
    </submittedName>
</protein>
<dbReference type="InterPro" id="IPR012312">
    <property type="entry name" value="Hemerythrin-like"/>
</dbReference>
<comment type="caution">
    <text evidence="2">The sequence shown here is derived from an EMBL/GenBank/DDBJ whole genome shotgun (WGS) entry which is preliminary data.</text>
</comment>
<dbReference type="RefSeq" id="WP_311598359.1">
    <property type="nucleotide sequence ID" value="NZ_JAVREM010000012.1"/>
</dbReference>
<evidence type="ECO:0000313" key="3">
    <source>
        <dbReference type="Proteomes" id="UP001183420"/>
    </source>
</evidence>
<keyword evidence="3" id="KW-1185">Reference proteome</keyword>
<gene>
    <name evidence="2" type="ORF">RNC47_12745</name>
</gene>
<dbReference type="Gene3D" id="1.20.120.520">
    <property type="entry name" value="nmb1532 protein domain like"/>
    <property type="match status" value="1"/>
</dbReference>
<dbReference type="EMBL" id="JAVREM010000012">
    <property type="protein sequence ID" value="MDT0319205.1"/>
    <property type="molecule type" value="Genomic_DNA"/>
</dbReference>
<name>A0ABU2LNY7_9ACTN</name>
<dbReference type="PANTHER" id="PTHR35585:SF1">
    <property type="entry name" value="HHE DOMAIN PROTEIN (AFU_ORTHOLOGUE AFUA_4G00730)"/>
    <property type="match status" value="1"/>
</dbReference>
<feature type="domain" description="Hemerythrin-like" evidence="1">
    <location>
        <begin position="20"/>
        <end position="133"/>
    </location>
</feature>
<dbReference type="Pfam" id="PF01814">
    <property type="entry name" value="Hemerythrin"/>
    <property type="match status" value="1"/>
</dbReference>
<sequence length="194" mass="21681">MAHEGDADRRKAAELPEGDVVRILLEQHGRIRDLFAEVKGARGEVKQQAFDELRALLAVHETAEEMVIRPVAKDTAGKAEVEARNEEEHEANEVLVSLERMDVTSADFDREFADFERAVVAHAEKEENEEFPTIRAGRSEEQLQRMGRMLRAAEKVAPTRPHPSAAGKPMRQFAVGPFASLVDRTRDAITSASR</sequence>
<accession>A0ABU2LNY7</accession>
<dbReference type="Proteomes" id="UP001183420">
    <property type="component" value="Unassembled WGS sequence"/>
</dbReference>
<proteinExistence type="predicted"/>
<organism evidence="2 3">
    <name type="scientific">Streptomyces millisiae</name>
    <dbReference type="NCBI Taxonomy" id="3075542"/>
    <lineage>
        <taxon>Bacteria</taxon>
        <taxon>Bacillati</taxon>
        <taxon>Actinomycetota</taxon>
        <taxon>Actinomycetes</taxon>
        <taxon>Kitasatosporales</taxon>
        <taxon>Streptomycetaceae</taxon>
        <taxon>Streptomyces</taxon>
    </lineage>
</organism>
<evidence type="ECO:0000313" key="2">
    <source>
        <dbReference type="EMBL" id="MDT0319205.1"/>
    </source>
</evidence>
<evidence type="ECO:0000259" key="1">
    <source>
        <dbReference type="Pfam" id="PF01814"/>
    </source>
</evidence>